<organism evidence="8 9">
    <name type="scientific">Domibacillus iocasae</name>
    <dbReference type="NCBI Taxonomy" id="1714016"/>
    <lineage>
        <taxon>Bacteria</taxon>
        <taxon>Bacillati</taxon>
        <taxon>Bacillota</taxon>
        <taxon>Bacilli</taxon>
        <taxon>Bacillales</taxon>
        <taxon>Bacillaceae</taxon>
        <taxon>Domibacillus</taxon>
    </lineage>
</organism>
<feature type="transmembrane region" description="Helical" evidence="6">
    <location>
        <begin position="353"/>
        <end position="372"/>
    </location>
</feature>
<dbReference type="Pfam" id="PF00753">
    <property type="entry name" value="Lactamase_B"/>
    <property type="match status" value="1"/>
</dbReference>
<keyword evidence="2" id="KW-1003">Cell membrane</keyword>
<feature type="transmembrane region" description="Helical" evidence="6">
    <location>
        <begin position="272"/>
        <end position="295"/>
    </location>
</feature>
<keyword evidence="9" id="KW-1185">Reference proteome</keyword>
<dbReference type="GO" id="GO:0030420">
    <property type="term" value="P:establishment of competence for transformation"/>
    <property type="evidence" value="ECO:0007669"/>
    <property type="project" value="InterPro"/>
</dbReference>
<dbReference type="EMBL" id="MAMP01000022">
    <property type="protein sequence ID" value="OES44311.1"/>
    <property type="molecule type" value="Genomic_DNA"/>
</dbReference>
<dbReference type="InterPro" id="IPR052159">
    <property type="entry name" value="Competence_DNA_uptake"/>
</dbReference>
<keyword evidence="4 6" id="KW-1133">Transmembrane helix</keyword>
<proteinExistence type="predicted"/>
<dbReference type="InterPro" id="IPR036866">
    <property type="entry name" value="RibonucZ/Hydroxyglut_hydro"/>
</dbReference>
<dbReference type="InterPro" id="IPR025405">
    <property type="entry name" value="DUF4131"/>
</dbReference>
<gene>
    <name evidence="8" type="ORF">BA724_08465</name>
</gene>
<keyword evidence="5 6" id="KW-0472">Membrane</keyword>
<dbReference type="GO" id="GO:0005886">
    <property type="term" value="C:plasma membrane"/>
    <property type="evidence" value="ECO:0007669"/>
    <property type="project" value="UniProtKB-SubCell"/>
</dbReference>
<dbReference type="Pfam" id="PF03772">
    <property type="entry name" value="Competence"/>
    <property type="match status" value="1"/>
</dbReference>
<dbReference type="InterPro" id="IPR004797">
    <property type="entry name" value="Competence_ComEC/Rec2"/>
</dbReference>
<evidence type="ECO:0000313" key="9">
    <source>
        <dbReference type="Proteomes" id="UP000095658"/>
    </source>
</evidence>
<dbReference type="PANTHER" id="PTHR30619:SF1">
    <property type="entry name" value="RECOMBINATION PROTEIN 2"/>
    <property type="match status" value="1"/>
</dbReference>
<dbReference type="NCBIfam" id="TIGR00360">
    <property type="entry name" value="ComEC_N-term"/>
    <property type="match status" value="1"/>
</dbReference>
<evidence type="ECO:0000259" key="7">
    <source>
        <dbReference type="SMART" id="SM00849"/>
    </source>
</evidence>
<comment type="subcellular location">
    <subcellularLocation>
        <location evidence="1">Cell membrane</location>
        <topology evidence="1">Multi-pass membrane protein</topology>
    </subcellularLocation>
</comment>
<dbReference type="OrthoDB" id="9761531at2"/>
<evidence type="ECO:0000256" key="4">
    <source>
        <dbReference type="ARBA" id="ARBA00022989"/>
    </source>
</evidence>
<feature type="transmembrane region" description="Helical" evidence="6">
    <location>
        <begin position="327"/>
        <end position="346"/>
    </location>
</feature>
<evidence type="ECO:0000256" key="6">
    <source>
        <dbReference type="SAM" id="Phobius"/>
    </source>
</evidence>
<evidence type="ECO:0000256" key="5">
    <source>
        <dbReference type="ARBA" id="ARBA00023136"/>
    </source>
</evidence>
<feature type="transmembrane region" description="Helical" evidence="6">
    <location>
        <begin position="378"/>
        <end position="396"/>
    </location>
</feature>
<accession>A0A1E7DML0</accession>
<evidence type="ECO:0000256" key="2">
    <source>
        <dbReference type="ARBA" id="ARBA00022475"/>
    </source>
</evidence>
<reference evidence="8 9" key="1">
    <citation type="submission" date="2016-06" db="EMBL/GenBank/DDBJ databases">
        <title>Domibacillus iocasae genome sequencing.</title>
        <authorList>
            <person name="Verma A."/>
            <person name="Pal Y."/>
            <person name="Ojha A.K."/>
            <person name="Krishnamurthi S."/>
        </authorList>
    </citation>
    <scope>NUCLEOTIDE SEQUENCE [LARGE SCALE GENOMIC DNA]</scope>
    <source>
        <strain evidence="8 9">DSM 29979</strain>
    </source>
</reference>
<dbReference type="AlphaFoldDB" id="A0A1E7DML0"/>
<evidence type="ECO:0000256" key="1">
    <source>
        <dbReference type="ARBA" id="ARBA00004651"/>
    </source>
</evidence>
<keyword evidence="3 6" id="KW-0812">Transmembrane</keyword>
<name>A0A1E7DML0_9BACI</name>
<dbReference type="Pfam" id="PF13567">
    <property type="entry name" value="DUF4131"/>
    <property type="match status" value="1"/>
</dbReference>
<dbReference type="InterPro" id="IPR035681">
    <property type="entry name" value="ComA-like_MBL"/>
</dbReference>
<feature type="domain" description="Metallo-beta-lactamase" evidence="7">
    <location>
        <begin position="505"/>
        <end position="710"/>
    </location>
</feature>
<dbReference type="RefSeq" id="WP_069938913.1">
    <property type="nucleotide sequence ID" value="NZ_MAMP01000022.1"/>
</dbReference>
<evidence type="ECO:0000256" key="3">
    <source>
        <dbReference type="ARBA" id="ARBA00022692"/>
    </source>
</evidence>
<dbReference type="Proteomes" id="UP000095658">
    <property type="component" value="Unassembled WGS sequence"/>
</dbReference>
<evidence type="ECO:0000313" key="8">
    <source>
        <dbReference type="EMBL" id="OES44311.1"/>
    </source>
</evidence>
<dbReference type="STRING" id="1714016.BA724_08465"/>
<dbReference type="NCBIfam" id="TIGR00361">
    <property type="entry name" value="ComEC_Rec2"/>
    <property type="match status" value="1"/>
</dbReference>
<dbReference type="SUPFAM" id="SSF56281">
    <property type="entry name" value="Metallo-hydrolase/oxidoreductase"/>
    <property type="match status" value="1"/>
</dbReference>
<dbReference type="SMART" id="SM00849">
    <property type="entry name" value="Lactamase_B"/>
    <property type="match status" value="1"/>
</dbReference>
<comment type="caution">
    <text evidence="8">The sequence shown here is derived from an EMBL/GenBank/DDBJ whole genome shotgun (WGS) entry which is preliminary data.</text>
</comment>
<dbReference type="CDD" id="cd07731">
    <property type="entry name" value="ComA-like_MBL-fold"/>
    <property type="match status" value="1"/>
</dbReference>
<feature type="transmembrane region" description="Helical" evidence="6">
    <location>
        <begin position="403"/>
        <end position="425"/>
    </location>
</feature>
<sequence length="759" mass="83672">MPSLHMSIAALSAILFATHAPKPFVLLFFMAGGILLFNVHLNTRMWMTGTFLLFFMAASIYESRHESAFTGLETEWTVSFKEDLRIDGDRLNTDVVEVSSKEALKLTYRFQSKEEKELLNEKLVPGLTCRIQAEAALPNEARNPGEFNYRSYLAADETFFVLTPKEISLEQCVMNRSLRYLPAAWRISALSRIKESFPAPLSSVAAALLFGDRSSGSEEVDEDYERLGIVHILSISGLHVTLLTGLVFYVLIRVGITRERTRLVLLAVLPLYALLAGASPPVIRACLMTGAILFAASSNIKLRASSALGIAFLIMTLVHPYSVFQAGFQLSFLVTFALVLSSGVILKRARNAIELSWFVSILSQLAALPVLLVHFAELSIIAPLANLIFVPFYSLLMLPSLLLLFFLSFFVPIAFFAGLANVLLIKMDKLASIMADAPFAVLVTGQPNMKTAVILTILSIGSLLLWEITKRIKSSLIICSLLLAGLIVSNRYSSEGEVTFLDVGQGDSIFIKLPYNQGTYLIDTGGQMPFEKEKWTERQGGFSVGKDTIVPFLKRKGITKLDKLIITHADFDHAGAAAEVLEKIPAKEILISPGSGEVDVMAGIIRTGIKVREGAEGESWQAGDAFFQFLAPNDREYEGNDDSLVLYAKIGGKTWLFNGDLEEEGEKKLVKQYNLDIDWLKVGHHGSKTSSSVPFIKAVNPEFAVISAGVNNRYGHPHKEVTDTLAKEGVKVYRTDKQGAITFKFDGEKSEIKTVIRSK</sequence>
<dbReference type="Gene3D" id="3.60.15.10">
    <property type="entry name" value="Ribonuclease Z/Hydroxyacylglutathione hydrolase-like"/>
    <property type="match status" value="1"/>
</dbReference>
<feature type="transmembrane region" description="Helical" evidence="6">
    <location>
        <begin position="229"/>
        <end position="252"/>
    </location>
</feature>
<protein>
    <submittedName>
        <fullName evidence="8">DNA internalization-related competence protein ComEC/Rec2</fullName>
    </submittedName>
</protein>
<dbReference type="InterPro" id="IPR001279">
    <property type="entry name" value="Metallo-B-lactamas"/>
</dbReference>
<dbReference type="PANTHER" id="PTHR30619">
    <property type="entry name" value="DNA INTERNALIZATION/COMPETENCE PROTEIN COMEC/REC2"/>
    <property type="match status" value="1"/>
</dbReference>
<feature type="transmembrane region" description="Helical" evidence="6">
    <location>
        <begin position="302"/>
        <end position="321"/>
    </location>
</feature>
<dbReference type="InterPro" id="IPR004477">
    <property type="entry name" value="ComEC_N"/>
</dbReference>